<evidence type="ECO:0000256" key="1">
    <source>
        <dbReference type="PROSITE-ProRule" id="PRU00339"/>
    </source>
</evidence>
<organism evidence="2 3">
    <name type="scientific">Devosia geojensis</name>
    <dbReference type="NCBI Taxonomy" id="443610"/>
    <lineage>
        <taxon>Bacteria</taxon>
        <taxon>Pseudomonadati</taxon>
        <taxon>Pseudomonadota</taxon>
        <taxon>Alphaproteobacteria</taxon>
        <taxon>Hyphomicrobiales</taxon>
        <taxon>Devosiaceae</taxon>
        <taxon>Devosia</taxon>
    </lineage>
</organism>
<reference evidence="2 3" key="1">
    <citation type="submission" date="2015-03" db="EMBL/GenBank/DDBJ databases">
        <authorList>
            <person name="Hassan Y.I."/>
            <person name="Lepp D."/>
            <person name="Li X.-Z."/>
            <person name="Zhou T."/>
        </authorList>
    </citation>
    <scope>NUCLEOTIDE SEQUENCE [LARGE SCALE GENOMIC DNA]</scope>
    <source>
        <strain evidence="2 3">BD-c194</strain>
    </source>
</reference>
<dbReference type="PATRIC" id="fig|443610.3.peg.2099"/>
<evidence type="ECO:0000313" key="3">
    <source>
        <dbReference type="Proteomes" id="UP000033632"/>
    </source>
</evidence>
<name>A0A0F5FGA0_9HYPH</name>
<dbReference type="InterPro" id="IPR011990">
    <property type="entry name" value="TPR-like_helical_dom_sf"/>
</dbReference>
<dbReference type="RefSeq" id="WP_046110237.1">
    <property type="nucleotide sequence ID" value="NZ_JZEX01000170.1"/>
</dbReference>
<keyword evidence="3" id="KW-1185">Reference proteome</keyword>
<dbReference type="EMBL" id="JZEX01000170">
    <property type="protein sequence ID" value="KKB07217.1"/>
    <property type="molecule type" value="Genomic_DNA"/>
</dbReference>
<sequence length="561" mass="59216">MAVPDPQTAEHVHAALERIQGWQEVARSPQLSRLLSYIVERTLEGEGEAIKAYAIAVDVFGRPPEFDPQTDPIVRVQARRLRTLLAEYYQGPGRGEPLRIELPVGRYVPRFVQSLSNDEEEPTESAAAPSGMGAWLREYLALAGIAALAAALAFAMRAPESATAAMAPPRVAVGDFQNLTGSEAEGAIVAGLAVELATDLGLFGEISVHYGRGEWPAGEVPSGDFVLTGIARSNEGRVQYSAILTDAASEEVVWSHVLEPAADAGLGAVDTLSRDLSLLLGNSRGPLHEPVRVRIASGLAQAGPRSLYVCLMLFHRYRDVSSVTGATDADACFAALPETQRGGAMARAAVASLVAESARAPAPEDADRLAEAEALIAGAMEEGALSSFVWEQRARIHQARGERELARQAYGSALQLNPANADAMAAFALMLALEGDTAAAADLAATTLAKTPQPPPDWYYGAPALAAYHGRDFAAAARHAATFARADRELGPVLAALAALESGNGDMVNRFLPQVLDVAGFKVNGILPQLRKRIRDETLIAEIGEGLTRAGVPPAALEGGY</sequence>
<proteinExistence type="predicted"/>
<dbReference type="PROSITE" id="PS50005">
    <property type="entry name" value="TPR"/>
    <property type="match status" value="1"/>
</dbReference>
<keyword evidence="1" id="KW-0802">TPR repeat</keyword>
<accession>A0A0F5FGA0</accession>
<feature type="repeat" description="TPR" evidence="1">
    <location>
        <begin position="387"/>
        <end position="420"/>
    </location>
</feature>
<protein>
    <submittedName>
        <fullName evidence="2">Uncharacterized protein</fullName>
    </submittedName>
</protein>
<evidence type="ECO:0000313" key="2">
    <source>
        <dbReference type="EMBL" id="KKB07217.1"/>
    </source>
</evidence>
<dbReference type="InterPro" id="IPR019734">
    <property type="entry name" value="TPR_rpt"/>
</dbReference>
<dbReference type="Gene3D" id="1.25.40.10">
    <property type="entry name" value="Tetratricopeptide repeat domain"/>
    <property type="match status" value="1"/>
</dbReference>
<dbReference type="STRING" id="443610.VE25_18945"/>
<dbReference type="Proteomes" id="UP000033632">
    <property type="component" value="Unassembled WGS sequence"/>
</dbReference>
<dbReference type="OrthoDB" id="100177at2"/>
<dbReference type="SUPFAM" id="SSF48452">
    <property type="entry name" value="TPR-like"/>
    <property type="match status" value="1"/>
</dbReference>
<comment type="caution">
    <text evidence="2">The sequence shown here is derived from an EMBL/GenBank/DDBJ whole genome shotgun (WGS) entry which is preliminary data.</text>
</comment>
<gene>
    <name evidence="2" type="ORF">VE25_18945</name>
</gene>
<dbReference type="AlphaFoldDB" id="A0A0F5FGA0"/>